<dbReference type="InterPro" id="IPR000524">
    <property type="entry name" value="Tscrpt_reg_HTH_GntR"/>
</dbReference>
<dbReference type="SUPFAM" id="SSF46785">
    <property type="entry name" value="Winged helix' DNA-binding domain"/>
    <property type="match status" value="1"/>
</dbReference>
<dbReference type="PRINTS" id="PR00035">
    <property type="entry name" value="HTHGNTR"/>
</dbReference>
<dbReference type="PROSITE" id="PS50949">
    <property type="entry name" value="HTH_GNTR"/>
    <property type="match status" value="1"/>
</dbReference>
<dbReference type="InterPro" id="IPR036390">
    <property type="entry name" value="WH_DNA-bd_sf"/>
</dbReference>
<dbReference type="InterPro" id="IPR036388">
    <property type="entry name" value="WH-like_DNA-bd_sf"/>
</dbReference>
<organism evidence="5 6">
    <name type="scientific">Neobacillus massiliamazoniensis</name>
    <dbReference type="NCBI Taxonomy" id="1499688"/>
    <lineage>
        <taxon>Bacteria</taxon>
        <taxon>Bacillati</taxon>
        <taxon>Bacillota</taxon>
        <taxon>Bacilli</taxon>
        <taxon>Bacillales</taxon>
        <taxon>Bacillaceae</taxon>
        <taxon>Neobacillus</taxon>
    </lineage>
</organism>
<accession>A0A0U1P3T8</accession>
<dbReference type="CDD" id="cd07377">
    <property type="entry name" value="WHTH_GntR"/>
    <property type="match status" value="1"/>
</dbReference>
<evidence type="ECO:0000256" key="1">
    <source>
        <dbReference type="ARBA" id="ARBA00023015"/>
    </source>
</evidence>
<dbReference type="Pfam" id="PF07729">
    <property type="entry name" value="FCD"/>
    <property type="match status" value="1"/>
</dbReference>
<dbReference type="Gene3D" id="1.20.120.530">
    <property type="entry name" value="GntR ligand-binding domain-like"/>
    <property type="match status" value="1"/>
</dbReference>
<dbReference type="PANTHER" id="PTHR43537">
    <property type="entry name" value="TRANSCRIPTIONAL REGULATOR, GNTR FAMILY"/>
    <property type="match status" value="1"/>
</dbReference>
<proteinExistence type="predicted"/>
<evidence type="ECO:0000256" key="2">
    <source>
        <dbReference type="ARBA" id="ARBA00023125"/>
    </source>
</evidence>
<dbReference type="Pfam" id="PF00392">
    <property type="entry name" value="GntR"/>
    <property type="match status" value="1"/>
</dbReference>
<keyword evidence="6" id="KW-1185">Reference proteome</keyword>
<reference evidence="6" key="1">
    <citation type="submission" date="2015-05" db="EMBL/GenBank/DDBJ databases">
        <authorList>
            <person name="Urmite Genomes"/>
        </authorList>
    </citation>
    <scope>NUCLEOTIDE SEQUENCE [LARGE SCALE GENOMIC DNA]</scope>
    <source>
        <strain evidence="6">LF1</strain>
    </source>
</reference>
<dbReference type="RefSeq" id="WP_090639609.1">
    <property type="nucleotide sequence ID" value="NZ_CVRB01000006.1"/>
</dbReference>
<evidence type="ECO:0000256" key="3">
    <source>
        <dbReference type="ARBA" id="ARBA00023163"/>
    </source>
</evidence>
<sequence length="230" mass="27167">MNSFSIEKPVRYYDQVYNSIKEKIVKGVLKPGDSIFESRIARELNISRSPVREAVRALEKEGLLVIDEKSRITVYKPTLKDIVDIYECRIALESLATRLTTRYATNQEIKDIENTVLNVKQNLNAEGERNRDVLIEENGRFHDLITKYSQNRRLQKQLRDLKSLSQYYRVLNFQGENREWIVFNEHQEILDQIKQRNEENASIKMKKHLETDLQHLKEIFDSQLKPGKTE</sequence>
<dbReference type="SMART" id="SM00895">
    <property type="entry name" value="FCD"/>
    <property type="match status" value="1"/>
</dbReference>
<dbReference type="Gene3D" id="1.10.10.10">
    <property type="entry name" value="Winged helix-like DNA-binding domain superfamily/Winged helix DNA-binding domain"/>
    <property type="match status" value="1"/>
</dbReference>
<feature type="domain" description="HTH gntR-type" evidence="4">
    <location>
        <begin position="10"/>
        <end position="77"/>
    </location>
</feature>
<keyword evidence="1" id="KW-0805">Transcription regulation</keyword>
<protein>
    <submittedName>
        <fullName evidence="5">Regulatory protein</fullName>
    </submittedName>
</protein>
<name>A0A0U1P3T8_9BACI</name>
<dbReference type="EMBL" id="CVRB01000006">
    <property type="protein sequence ID" value="CRK85034.1"/>
    <property type="molecule type" value="Genomic_DNA"/>
</dbReference>
<dbReference type="GO" id="GO:0003677">
    <property type="term" value="F:DNA binding"/>
    <property type="evidence" value="ECO:0007669"/>
    <property type="project" value="UniProtKB-KW"/>
</dbReference>
<evidence type="ECO:0000313" key="5">
    <source>
        <dbReference type="EMBL" id="CRK85034.1"/>
    </source>
</evidence>
<gene>
    <name evidence="5" type="primary">ydhC</name>
    <name evidence="5" type="ORF">BN000_05093</name>
</gene>
<evidence type="ECO:0000313" key="6">
    <source>
        <dbReference type="Proteomes" id="UP000199087"/>
    </source>
</evidence>
<keyword evidence="3" id="KW-0804">Transcription</keyword>
<dbReference type="InterPro" id="IPR011711">
    <property type="entry name" value="GntR_C"/>
</dbReference>
<evidence type="ECO:0000259" key="4">
    <source>
        <dbReference type="PROSITE" id="PS50949"/>
    </source>
</evidence>
<keyword evidence="2" id="KW-0238">DNA-binding</keyword>
<dbReference type="OrthoDB" id="114741at2"/>
<dbReference type="GO" id="GO:0003700">
    <property type="term" value="F:DNA-binding transcription factor activity"/>
    <property type="evidence" value="ECO:0007669"/>
    <property type="project" value="InterPro"/>
</dbReference>
<dbReference type="SUPFAM" id="SSF48008">
    <property type="entry name" value="GntR ligand-binding domain-like"/>
    <property type="match status" value="1"/>
</dbReference>
<dbReference type="SMART" id="SM00345">
    <property type="entry name" value="HTH_GNTR"/>
    <property type="match status" value="1"/>
</dbReference>
<dbReference type="InterPro" id="IPR008920">
    <property type="entry name" value="TF_FadR/GntR_C"/>
</dbReference>
<dbReference type="Proteomes" id="UP000199087">
    <property type="component" value="Unassembled WGS sequence"/>
</dbReference>
<dbReference type="STRING" id="1499688.BN000_05093"/>
<dbReference type="AlphaFoldDB" id="A0A0U1P3T8"/>
<dbReference type="PANTHER" id="PTHR43537:SF47">
    <property type="entry name" value="REGULATORY PROTEIN GNTR HTH"/>
    <property type="match status" value="1"/>
</dbReference>